<sequence>LTDVQKRISFGSCQERKMFPLHHGPGRLGIQLIAIRGDPSLGPGCYLSQESSSLRYSLENKPLSTKGYVIGARTAQRFIPQPQTVTPSPAKYQSFWTKERKCQPACAPFSIKTPRFPDKPPDKELFPGPGTYEANKQLHKKVTWPMKFGSPDWSLVPTPAKRMMKMEVQKMTIDREFRKHRDRVAYLSLYFS</sequence>
<dbReference type="GO" id="GO:0031344">
    <property type="term" value="P:regulation of cell projection organization"/>
    <property type="evidence" value="ECO:0007669"/>
    <property type="project" value="TreeGrafter"/>
</dbReference>
<accession>A0AAW3DMW5</accession>
<protein>
    <submittedName>
        <fullName evidence="1">Protein pitchfork</fullName>
    </submittedName>
</protein>
<dbReference type="GO" id="GO:0008092">
    <property type="term" value="F:cytoskeletal protein binding"/>
    <property type="evidence" value="ECO:0007669"/>
    <property type="project" value="TreeGrafter"/>
</dbReference>
<dbReference type="EMBL" id="JMFR01071899">
    <property type="protein sequence ID" value="KFV00669.1"/>
    <property type="molecule type" value="Genomic_DNA"/>
</dbReference>
<feature type="non-terminal residue" evidence="1">
    <location>
        <position position="192"/>
    </location>
</feature>
<dbReference type="PANTHER" id="PTHR31508">
    <property type="entry name" value="PROTEIN PITCHFORK"/>
    <property type="match status" value="1"/>
</dbReference>
<keyword evidence="2" id="KW-1185">Reference proteome</keyword>
<dbReference type="AlphaFoldDB" id="A0AAW3DMW5"/>
<dbReference type="InterPro" id="IPR010736">
    <property type="entry name" value="SHIPPO-rpt"/>
</dbReference>
<name>A0AAW3DMW5_9AVES</name>
<dbReference type="InterPro" id="IPR033602">
    <property type="entry name" value="CIMAP3"/>
</dbReference>
<proteinExistence type="predicted"/>
<dbReference type="PANTHER" id="PTHR31508:SF2">
    <property type="entry name" value="PROTEIN PITCHFORK"/>
    <property type="match status" value="1"/>
</dbReference>
<evidence type="ECO:0000313" key="2">
    <source>
        <dbReference type="Proteomes" id="UP000053149"/>
    </source>
</evidence>
<feature type="non-terminal residue" evidence="1">
    <location>
        <position position="1"/>
    </location>
</feature>
<organism evidence="1 2">
    <name type="scientific">Pterocles gutturalis</name>
    <name type="common">yellow-throated sandgrouse</name>
    <dbReference type="NCBI Taxonomy" id="240206"/>
    <lineage>
        <taxon>Eukaryota</taxon>
        <taxon>Metazoa</taxon>
        <taxon>Chordata</taxon>
        <taxon>Craniata</taxon>
        <taxon>Vertebrata</taxon>
        <taxon>Euteleostomi</taxon>
        <taxon>Archelosauria</taxon>
        <taxon>Archosauria</taxon>
        <taxon>Dinosauria</taxon>
        <taxon>Saurischia</taxon>
        <taxon>Theropoda</taxon>
        <taxon>Coelurosauria</taxon>
        <taxon>Aves</taxon>
        <taxon>Neognathae</taxon>
        <taxon>Neoaves</taxon>
        <taxon>Columbimorphae</taxon>
        <taxon>Pterocliformes</taxon>
        <taxon>Pteroclidae</taxon>
        <taxon>Pterocles</taxon>
    </lineage>
</organism>
<reference evidence="1 2" key="1">
    <citation type="journal article" date="2014" name="Science">
        <title>Comparative genomics reveals insights into avian genome evolution and adaptation.</title>
        <authorList>
            <consortium name="Avian Genome Consortium"/>
            <person name="Zhang G."/>
            <person name="Li C."/>
            <person name="Li Q."/>
            <person name="Li B."/>
            <person name="Larkin D.M."/>
            <person name="Lee C."/>
            <person name="Storz J.F."/>
            <person name="Antunes A."/>
            <person name="Greenwold M.J."/>
            <person name="Meredith R.W."/>
            <person name="Odeen A."/>
            <person name="Cui J."/>
            <person name="Zhou Q."/>
            <person name="Xu L."/>
            <person name="Pan H."/>
            <person name="Wang Z."/>
            <person name="Jin L."/>
            <person name="Zhang P."/>
            <person name="Hu H."/>
            <person name="Yang W."/>
            <person name="Hu J."/>
            <person name="Xiao J."/>
            <person name="Yang Z."/>
            <person name="Liu Y."/>
            <person name="Xie Q."/>
            <person name="Yu H."/>
            <person name="Lian J."/>
            <person name="Wen P."/>
            <person name="Zhang F."/>
            <person name="Li H."/>
            <person name="Zeng Y."/>
            <person name="Xiong Z."/>
            <person name="Liu S."/>
            <person name="Zhou L."/>
            <person name="Huang Z."/>
            <person name="An N."/>
            <person name="Wang J."/>
            <person name="Zheng Q."/>
            <person name="Xiong Y."/>
            <person name="Wang G."/>
            <person name="Wang B."/>
            <person name="Wang J."/>
            <person name="Fan Y."/>
            <person name="da Fonseca R.R."/>
            <person name="Alfaro-Nunez A."/>
            <person name="Schubert M."/>
            <person name="Orlando L."/>
            <person name="Mourier T."/>
            <person name="Howard J.T."/>
            <person name="Ganapathy G."/>
            <person name="Pfenning A."/>
            <person name="Whitney O."/>
            <person name="Rivas M.V."/>
            <person name="Hara E."/>
            <person name="Smith J."/>
            <person name="Farre M."/>
            <person name="Narayan J."/>
            <person name="Slavov G."/>
            <person name="Romanov M.N."/>
            <person name="Borges R."/>
            <person name="Machado J.P."/>
            <person name="Khan I."/>
            <person name="Springer M.S."/>
            <person name="Gatesy J."/>
            <person name="Hoffmann F.G."/>
            <person name="Opazo J.C."/>
            <person name="Hastad O."/>
            <person name="Sawyer R.H."/>
            <person name="Kim H."/>
            <person name="Kim K.W."/>
            <person name="Kim H.J."/>
            <person name="Cho S."/>
            <person name="Li N."/>
            <person name="Huang Y."/>
            <person name="Bruford M.W."/>
            <person name="Zhan X."/>
            <person name="Dixon A."/>
            <person name="Bertelsen M.F."/>
            <person name="Derryberry E."/>
            <person name="Warren W."/>
            <person name="Wilson R.K."/>
            <person name="Li S."/>
            <person name="Ray D.A."/>
            <person name="Green R.E."/>
            <person name="O'Brien S.J."/>
            <person name="Griffin D."/>
            <person name="Johnson W.E."/>
            <person name="Haussler D."/>
            <person name="Ryder O.A."/>
            <person name="Willerslev E."/>
            <person name="Graves G.R."/>
            <person name="Alstrom P."/>
            <person name="Fjeldsa J."/>
            <person name="Mindell D.P."/>
            <person name="Edwards S.V."/>
            <person name="Braun E.L."/>
            <person name="Rahbek C."/>
            <person name="Burt D.W."/>
            <person name="Houde P."/>
            <person name="Zhang Y."/>
            <person name="Yang H."/>
            <person name="Wang J."/>
            <person name="Jarvis E.D."/>
            <person name="Gilbert M.T."/>
            <person name="Wang J."/>
        </authorList>
    </citation>
    <scope>NUCLEOTIDE SEQUENCE [LARGE SCALE GENOMIC DNA]</scope>
    <source>
        <strain evidence="1">BGI_N339</strain>
    </source>
</reference>
<gene>
    <name evidence="1" type="ORF">N339_04795</name>
</gene>
<dbReference type="Pfam" id="PF07004">
    <property type="entry name" value="SHIPPO-rpt"/>
    <property type="match status" value="2"/>
</dbReference>
<comment type="caution">
    <text evidence="1">The sequence shown here is derived from an EMBL/GenBank/DDBJ whole genome shotgun (WGS) entry which is preliminary data.</text>
</comment>
<evidence type="ECO:0000313" key="1">
    <source>
        <dbReference type="EMBL" id="KFV00669.1"/>
    </source>
</evidence>
<dbReference type="Proteomes" id="UP000053149">
    <property type="component" value="Unassembled WGS sequence"/>
</dbReference>